<dbReference type="SUPFAM" id="SSF161098">
    <property type="entry name" value="MetI-like"/>
    <property type="match status" value="1"/>
</dbReference>
<evidence type="ECO:0000259" key="8">
    <source>
        <dbReference type="PROSITE" id="PS50928"/>
    </source>
</evidence>
<feature type="transmembrane region" description="Helical" evidence="7">
    <location>
        <begin position="73"/>
        <end position="94"/>
    </location>
</feature>
<dbReference type="InterPro" id="IPR050809">
    <property type="entry name" value="UgpAE/MalFG_permease"/>
</dbReference>
<evidence type="ECO:0000256" key="6">
    <source>
        <dbReference type="ARBA" id="ARBA00023136"/>
    </source>
</evidence>
<dbReference type="InterPro" id="IPR000515">
    <property type="entry name" value="MetI-like"/>
</dbReference>
<feature type="transmembrane region" description="Helical" evidence="7">
    <location>
        <begin position="201"/>
        <end position="225"/>
    </location>
</feature>
<sequence length="297" mass="34304">MTVYERNRKLVIPFLLPALFLYLLFFIYPAIRGFYYSTLEWSGFTQAADFRGLGNFFELFQDQWFWRSLSKTAIILSLGGSIIFALVFLFVILLNSGVKSRNFFRAVIFLPNIIAPVAITILWGFIYNQRFGLINGFLRIIGLDKLAQPWMAPEYIFWSMIIMIVWTYVGFYLVILLSGIAKIPPELYEVAVIEGANPTQMFVKITVPLVWDVLSIAVIYWGIFSLKMFEIIYSFSGFLPKAGIWTTAVYVYILGFGKINPIYRLGYATAVAVVLLIFVMIFVIVSRYVLQRERVEY</sequence>
<comment type="caution">
    <text evidence="9">The sequence shown here is derived from an EMBL/GenBank/DDBJ whole genome shotgun (WGS) entry which is preliminary data.</text>
</comment>
<dbReference type="Pfam" id="PF00528">
    <property type="entry name" value="BPD_transp_1"/>
    <property type="match status" value="1"/>
</dbReference>
<dbReference type="Gene3D" id="1.10.3720.10">
    <property type="entry name" value="MetI-like"/>
    <property type="match status" value="1"/>
</dbReference>
<keyword evidence="3" id="KW-1003">Cell membrane</keyword>
<dbReference type="PANTHER" id="PTHR43227:SF7">
    <property type="entry name" value="ARABINOOLIGOSACCHARIDES TRANSPORT SYSTEM PERMEASE PROTEIN ARAP"/>
    <property type="match status" value="1"/>
</dbReference>
<feature type="transmembrane region" description="Helical" evidence="7">
    <location>
        <begin position="12"/>
        <end position="31"/>
    </location>
</feature>
<protein>
    <recommendedName>
        <fullName evidence="8">ABC transmembrane type-1 domain-containing protein</fullName>
    </recommendedName>
</protein>
<evidence type="ECO:0000256" key="2">
    <source>
        <dbReference type="ARBA" id="ARBA00022448"/>
    </source>
</evidence>
<organism evidence="9 10">
    <name type="scientific">candidate division WOR-1 bacterium DG_54_3</name>
    <dbReference type="NCBI Taxonomy" id="1703775"/>
    <lineage>
        <taxon>Bacteria</taxon>
        <taxon>Bacillati</taxon>
        <taxon>Saganbacteria</taxon>
    </lineage>
</organism>
<feature type="transmembrane region" description="Helical" evidence="7">
    <location>
        <begin position="265"/>
        <end position="290"/>
    </location>
</feature>
<keyword evidence="6 7" id="KW-0472">Membrane</keyword>
<dbReference type="PANTHER" id="PTHR43227">
    <property type="entry name" value="BLL4140 PROTEIN"/>
    <property type="match status" value="1"/>
</dbReference>
<keyword evidence="5 7" id="KW-1133">Transmembrane helix</keyword>
<keyword evidence="4 7" id="KW-0812">Transmembrane</keyword>
<dbReference type="EMBL" id="LIZX01000076">
    <property type="protein sequence ID" value="KPJ66643.1"/>
    <property type="molecule type" value="Genomic_DNA"/>
</dbReference>
<evidence type="ECO:0000313" key="9">
    <source>
        <dbReference type="EMBL" id="KPJ66643.1"/>
    </source>
</evidence>
<keyword evidence="2 7" id="KW-0813">Transport</keyword>
<evidence type="ECO:0000256" key="3">
    <source>
        <dbReference type="ARBA" id="ARBA00022475"/>
    </source>
</evidence>
<feature type="transmembrane region" description="Helical" evidence="7">
    <location>
        <begin position="231"/>
        <end position="253"/>
    </location>
</feature>
<dbReference type="GO" id="GO:0005886">
    <property type="term" value="C:plasma membrane"/>
    <property type="evidence" value="ECO:0007669"/>
    <property type="project" value="UniProtKB-SubCell"/>
</dbReference>
<feature type="transmembrane region" description="Helical" evidence="7">
    <location>
        <begin position="155"/>
        <end position="180"/>
    </location>
</feature>
<dbReference type="GO" id="GO:0055085">
    <property type="term" value="P:transmembrane transport"/>
    <property type="evidence" value="ECO:0007669"/>
    <property type="project" value="InterPro"/>
</dbReference>
<evidence type="ECO:0000256" key="5">
    <source>
        <dbReference type="ARBA" id="ARBA00022989"/>
    </source>
</evidence>
<comment type="subcellular location">
    <subcellularLocation>
        <location evidence="1 7">Cell membrane</location>
        <topology evidence="1 7">Multi-pass membrane protein</topology>
    </subcellularLocation>
</comment>
<evidence type="ECO:0000313" key="10">
    <source>
        <dbReference type="Proteomes" id="UP000051861"/>
    </source>
</evidence>
<reference evidence="9 10" key="1">
    <citation type="journal article" date="2015" name="Microbiome">
        <title>Genomic resolution of linkages in carbon, nitrogen, and sulfur cycling among widespread estuary sediment bacteria.</title>
        <authorList>
            <person name="Baker B.J."/>
            <person name="Lazar C.S."/>
            <person name="Teske A.P."/>
            <person name="Dick G.J."/>
        </authorList>
    </citation>
    <scope>NUCLEOTIDE SEQUENCE [LARGE SCALE GENOMIC DNA]</scope>
    <source>
        <strain evidence="9">DG_54_3</strain>
    </source>
</reference>
<name>A0A0S7XWL1_UNCSA</name>
<dbReference type="PROSITE" id="PS50928">
    <property type="entry name" value="ABC_TM1"/>
    <property type="match status" value="1"/>
</dbReference>
<proteinExistence type="inferred from homology"/>
<feature type="transmembrane region" description="Helical" evidence="7">
    <location>
        <begin position="106"/>
        <end position="126"/>
    </location>
</feature>
<gene>
    <name evidence="9" type="ORF">AMJ44_08110</name>
</gene>
<comment type="similarity">
    <text evidence="7">Belongs to the binding-protein-dependent transport system permease family.</text>
</comment>
<dbReference type="CDD" id="cd06261">
    <property type="entry name" value="TM_PBP2"/>
    <property type="match status" value="1"/>
</dbReference>
<evidence type="ECO:0000256" key="4">
    <source>
        <dbReference type="ARBA" id="ARBA00022692"/>
    </source>
</evidence>
<accession>A0A0S7XWL1</accession>
<dbReference type="InterPro" id="IPR035906">
    <property type="entry name" value="MetI-like_sf"/>
</dbReference>
<feature type="domain" description="ABC transmembrane type-1" evidence="8">
    <location>
        <begin position="70"/>
        <end position="286"/>
    </location>
</feature>
<evidence type="ECO:0000256" key="7">
    <source>
        <dbReference type="RuleBase" id="RU363032"/>
    </source>
</evidence>
<dbReference type="AlphaFoldDB" id="A0A0S7XWL1"/>
<dbReference type="Proteomes" id="UP000051861">
    <property type="component" value="Unassembled WGS sequence"/>
</dbReference>
<evidence type="ECO:0000256" key="1">
    <source>
        <dbReference type="ARBA" id="ARBA00004651"/>
    </source>
</evidence>